<protein>
    <recommendedName>
        <fullName evidence="4">YcxB-like protein domain-containing protein</fullName>
    </recommendedName>
</protein>
<keyword evidence="1" id="KW-0812">Transmembrane</keyword>
<feature type="transmembrane region" description="Helical" evidence="1">
    <location>
        <begin position="49"/>
        <end position="70"/>
    </location>
</feature>
<sequence>MTDLSNPYASPELPPERDELYERRTIVGHFSVDEFTQRDGARGYRIRHVIWLLASLWPLLVMIPLPLLLWRGDPTRLVVGMLLVFVVGSFVTIGIHVSLDWSIFWHNLRQLRKHRVVGALGPWQVTIDEQTIHIRTRQGTEEWPLKHVRRMELAKRPVVLWLEHDLAIAIPKHGDYGEDDYAAVCKTLRSRIPHIGGKLAKWR</sequence>
<dbReference type="EMBL" id="CP036274">
    <property type="protein sequence ID" value="QDU25793.1"/>
    <property type="molecule type" value="Genomic_DNA"/>
</dbReference>
<evidence type="ECO:0000313" key="3">
    <source>
        <dbReference type="Proteomes" id="UP000315017"/>
    </source>
</evidence>
<gene>
    <name evidence="2" type="ORF">ETAA8_08640</name>
</gene>
<evidence type="ECO:0008006" key="4">
    <source>
        <dbReference type="Google" id="ProtNLM"/>
    </source>
</evidence>
<evidence type="ECO:0000256" key="1">
    <source>
        <dbReference type="SAM" id="Phobius"/>
    </source>
</evidence>
<dbReference type="AlphaFoldDB" id="A0A517Y6D5"/>
<dbReference type="RefSeq" id="WP_145085329.1">
    <property type="nucleotide sequence ID" value="NZ_CP036274.1"/>
</dbReference>
<proteinExistence type="predicted"/>
<organism evidence="2 3">
    <name type="scientific">Anatilimnocola aggregata</name>
    <dbReference type="NCBI Taxonomy" id="2528021"/>
    <lineage>
        <taxon>Bacteria</taxon>
        <taxon>Pseudomonadati</taxon>
        <taxon>Planctomycetota</taxon>
        <taxon>Planctomycetia</taxon>
        <taxon>Pirellulales</taxon>
        <taxon>Pirellulaceae</taxon>
        <taxon>Anatilimnocola</taxon>
    </lineage>
</organism>
<accession>A0A517Y6D5</accession>
<keyword evidence="1" id="KW-1133">Transmembrane helix</keyword>
<keyword evidence="1" id="KW-0472">Membrane</keyword>
<reference evidence="2 3" key="1">
    <citation type="submission" date="2019-02" db="EMBL/GenBank/DDBJ databases">
        <title>Deep-cultivation of Planctomycetes and their phenomic and genomic characterization uncovers novel biology.</title>
        <authorList>
            <person name="Wiegand S."/>
            <person name="Jogler M."/>
            <person name="Boedeker C."/>
            <person name="Pinto D."/>
            <person name="Vollmers J."/>
            <person name="Rivas-Marin E."/>
            <person name="Kohn T."/>
            <person name="Peeters S.H."/>
            <person name="Heuer A."/>
            <person name="Rast P."/>
            <person name="Oberbeckmann S."/>
            <person name="Bunk B."/>
            <person name="Jeske O."/>
            <person name="Meyerdierks A."/>
            <person name="Storesund J.E."/>
            <person name="Kallscheuer N."/>
            <person name="Luecker S."/>
            <person name="Lage O.M."/>
            <person name="Pohl T."/>
            <person name="Merkel B.J."/>
            <person name="Hornburger P."/>
            <person name="Mueller R.-W."/>
            <person name="Bruemmer F."/>
            <person name="Labrenz M."/>
            <person name="Spormann A.M."/>
            <person name="Op den Camp H."/>
            <person name="Overmann J."/>
            <person name="Amann R."/>
            <person name="Jetten M.S.M."/>
            <person name="Mascher T."/>
            <person name="Medema M.H."/>
            <person name="Devos D.P."/>
            <person name="Kaster A.-K."/>
            <person name="Ovreas L."/>
            <person name="Rohde M."/>
            <person name="Galperin M.Y."/>
            <person name="Jogler C."/>
        </authorList>
    </citation>
    <scope>NUCLEOTIDE SEQUENCE [LARGE SCALE GENOMIC DNA]</scope>
    <source>
        <strain evidence="2 3">ETA_A8</strain>
    </source>
</reference>
<dbReference type="KEGG" id="aagg:ETAA8_08640"/>
<evidence type="ECO:0000313" key="2">
    <source>
        <dbReference type="EMBL" id="QDU25793.1"/>
    </source>
</evidence>
<keyword evidence="3" id="KW-1185">Reference proteome</keyword>
<dbReference type="Proteomes" id="UP000315017">
    <property type="component" value="Chromosome"/>
</dbReference>
<feature type="transmembrane region" description="Helical" evidence="1">
    <location>
        <begin position="82"/>
        <end position="105"/>
    </location>
</feature>
<name>A0A517Y6D5_9BACT</name>